<dbReference type="SUPFAM" id="SSF55961">
    <property type="entry name" value="Bet v1-like"/>
    <property type="match status" value="1"/>
</dbReference>
<proteinExistence type="predicted"/>
<dbReference type="InterPro" id="IPR023393">
    <property type="entry name" value="START-like_dom_sf"/>
</dbReference>
<dbReference type="Gene3D" id="3.30.530.20">
    <property type="match status" value="1"/>
</dbReference>
<evidence type="ECO:0000313" key="2">
    <source>
        <dbReference type="EMBL" id="CAB4745396.1"/>
    </source>
</evidence>
<dbReference type="EMBL" id="CAEZZA010000064">
    <property type="protein sequence ID" value="CAB4745396.1"/>
    <property type="molecule type" value="Genomic_DNA"/>
</dbReference>
<protein>
    <submittedName>
        <fullName evidence="3">Unannotated protein</fullName>
    </submittedName>
</protein>
<sequence>MKKTVHVALDVVINAPVSAVFVAFSQWSEQGRWMLGTRVEVTKGDGASVGSELSAFTGLGPAGFLDTMTITRWDAPYRVDVLHTGKVVRGTGIMEVVALPGGRSRFIWSEDLDLPLGLLGQLGWPLARPAFLSGVRRSLMAFGRLVEGGVLPR</sequence>
<name>A0A6J7Q7T3_9ZZZZ</name>
<evidence type="ECO:0000313" key="1">
    <source>
        <dbReference type="EMBL" id="CAB4704821.1"/>
    </source>
</evidence>
<dbReference type="Pfam" id="PF10604">
    <property type="entry name" value="Polyketide_cyc2"/>
    <property type="match status" value="1"/>
</dbReference>
<dbReference type="EMBL" id="CAFBPJ010000216">
    <property type="protein sequence ID" value="CAB5029218.1"/>
    <property type="molecule type" value="Genomic_DNA"/>
</dbReference>
<reference evidence="3" key="1">
    <citation type="submission" date="2020-05" db="EMBL/GenBank/DDBJ databases">
        <authorList>
            <person name="Chiriac C."/>
            <person name="Salcher M."/>
            <person name="Ghai R."/>
            <person name="Kavagutti S V."/>
        </authorList>
    </citation>
    <scope>NUCLEOTIDE SEQUENCE</scope>
</reference>
<dbReference type="AlphaFoldDB" id="A0A6J7Q7T3"/>
<dbReference type="EMBL" id="CAEZXZ010000086">
    <property type="protein sequence ID" value="CAB4704821.1"/>
    <property type="molecule type" value="Genomic_DNA"/>
</dbReference>
<dbReference type="InterPro" id="IPR019587">
    <property type="entry name" value="Polyketide_cyclase/dehydratase"/>
</dbReference>
<evidence type="ECO:0000313" key="4">
    <source>
        <dbReference type="EMBL" id="CAB5029218.1"/>
    </source>
</evidence>
<evidence type="ECO:0000313" key="3">
    <source>
        <dbReference type="EMBL" id="CAB5011703.1"/>
    </source>
</evidence>
<dbReference type="EMBL" id="CAFBPA010000167">
    <property type="protein sequence ID" value="CAB5011703.1"/>
    <property type="molecule type" value="Genomic_DNA"/>
</dbReference>
<accession>A0A6J7Q7T3</accession>
<organism evidence="3">
    <name type="scientific">freshwater metagenome</name>
    <dbReference type="NCBI Taxonomy" id="449393"/>
    <lineage>
        <taxon>unclassified sequences</taxon>
        <taxon>metagenomes</taxon>
        <taxon>ecological metagenomes</taxon>
    </lineage>
</organism>
<gene>
    <name evidence="1" type="ORF">UFOPK2625_00689</name>
    <name evidence="2" type="ORF">UFOPK2809_00604</name>
    <name evidence="3" type="ORF">UFOPK4043_01084</name>
    <name evidence="4" type="ORF">UFOPK4092_01452</name>
</gene>
<dbReference type="CDD" id="cd07812">
    <property type="entry name" value="SRPBCC"/>
    <property type="match status" value="1"/>
</dbReference>